<reference evidence="2" key="1">
    <citation type="submission" date="2018-11" db="EMBL/GenBank/DDBJ databases">
        <authorList>
            <consortium name="Pathogen Informatics"/>
        </authorList>
    </citation>
    <scope>NUCLEOTIDE SEQUENCE</scope>
</reference>
<dbReference type="EC" id="2.7.11.-" evidence="1"/>
<comment type="similarity">
    <text evidence="1">Belongs to the PDK/BCKDK protein kinase family.</text>
</comment>
<evidence type="ECO:0000256" key="1">
    <source>
        <dbReference type="RuleBase" id="RU366032"/>
    </source>
</evidence>
<keyword evidence="1" id="KW-0496">Mitochondrion</keyword>
<proteinExistence type="inferred from homology"/>
<dbReference type="Proteomes" id="UP000784294">
    <property type="component" value="Unassembled WGS sequence"/>
</dbReference>
<keyword evidence="1" id="KW-0808">Transferase</keyword>
<dbReference type="EMBL" id="CAAALY010083041">
    <property type="protein sequence ID" value="VEL26834.1"/>
    <property type="molecule type" value="Genomic_DNA"/>
</dbReference>
<comment type="subcellular location">
    <subcellularLocation>
        <location evidence="1">Mitochondrion matrix</location>
    </subcellularLocation>
</comment>
<dbReference type="PANTHER" id="PTHR11947:SF3">
    <property type="entry name" value="[PYRUVATE DEHYDROGENASE (ACETYL-TRANSFERRING)] KINASE, MITOCHONDRIAL"/>
    <property type="match status" value="1"/>
</dbReference>
<keyword evidence="1" id="KW-0547">Nucleotide-binding</keyword>
<dbReference type="GO" id="GO:0010906">
    <property type="term" value="P:regulation of glucose metabolic process"/>
    <property type="evidence" value="ECO:0007669"/>
    <property type="project" value="TreeGrafter"/>
</dbReference>
<dbReference type="InterPro" id="IPR039028">
    <property type="entry name" value="BCKD/PDK"/>
</dbReference>
<organism evidence="2 3">
    <name type="scientific">Protopolystoma xenopodis</name>
    <dbReference type="NCBI Taxonomy" id="117903"/>
    <lineage>
        <taxon>Eukaryota</taxon>
        <taxon>Metazoa</taxon>
        <taxon>Spiralia</taxon>
        <taxon>Lophotrochozoa</taxon>
        <taxon>Platyhelminthes</taxon>
        <taxon>Monogenea</taxon>
        <taxon>Polyopisthocotylea</taxon>
        <taxon>Polystomatidea</taxon>
        <taxon>Polystomatidae</taxon>
        <taxon>Protopolystoma</taxon>
    </lineage>
</organism>
<dbReference type="GO" id="GO:0005759">
    <property type="term" value="C:mitochondrial matrix"/>
    <property type="evidence" value="ECO:0007669"/>
    <property type="project" value="UniProtKB-SubCell"/>
</dbReference>
<name>A0A448X386_9PLAT</name>
<dbReference type="InterPro" id="IPR036890">
    <property type="entry name" value="HATPase_C_sf"/>
</dbReference>
<keyword evidence="1" id="KW-0067">ATP-binding</keyword>
<gene>
    <name evidence="2" type="ORF">PXEA_LOCUS20274</name>
</gene>
<protein>
    <recommendedName>
        <fullName evidence="1">Protein-serine/threonine kinase</fullName>
        <ecNumber evidence="1">2.7.11.-</ecNumber>
    </recommendedName>
</protein>
<comment type="caution">
    <text evidence="2">The sequence shown here is derived from an EMBL/GenBank/DDBJ whole genome shotgun (WGS) entry which is preliminary data.</text>
</comment>
<dbReference type="OrthoDB" id="241648at2759"/>
<dbReference type="Gene3D" id="3.30.565.10">
    <property type="entry name" value="Histidine kinase-like ATPase, C-terminal domain"/>
    <property type="match status" value="1"/>
</dbReference>
<dbReference type="SUPFAM" id="SSF55874">
    <property type="entry name" value="ATPase domain of HSP90 chaperone/DNA topoisomerase II/histidine kinase"/>
    <property type="match status" value="1"/>
</dbReference>
<dbReference type="AlphaFoldDB" id="A0A448X386"/>
<sequence length="115" mass="12618">MDLVFQYTYTTARGQRERSESSVAPTNSGGNAPLAGYGYGLPISRLYAKYFNGHLNLASVEGYGTDALVYLKRHAAEADEVLPVFNRTSAKYYGLVGLPVADWSHPQYTTGIHKP</sequence>
<accession>A0A448X386</accession>
<dbReference type="GO" id="GO:0005524">
    <property type="term" value="F:ATP binding"/>
    <property type="evidence" value="ECO:0007669"/>
    <property type="project" value="UniProtKB-UniRule"/>
</dbReference>
<keyword evidence="3" id="KW-1185">Reference proteome</keyword>
<evidence type="ECO:0000313" key="2">
    <source>
        <dbReference type="EMBL" id="VEL26834.1"/>
    </source>
</evidence>
<dbReference type="GO" id="GO:0004740">
    <property type="term" value="F:pyruvate dehydrogenase (acetyl-transferring) kinase activity"/>
    <property type="evidence" value="ECO:0007669"/>
    <property type="project" value="TreeGrafter"/>
</dbReference>
<evidence type="ECO:0000313" key="3">
    <source>
        <dbReference type="Proteomes" id="UP000784294"/>
    </source>
</evidence>
<keyword evidence="1" id="KW-0418">Kinase</keyword>
<dbReference type="PANTHER" id="PTHR11947">
    <property type="entry name" value="PYRUVATE DEHYDROGENASE KINASE"/>
    <property type="match status" value="1"/>
</dbReference>